<evidence type="ECO:0000313" key="1">
    <source>
        <dbReference type="EMBL" id="ADM09253.1"/>
    </source>
</evidence>
<proteinExistence type="predicted"/>
<gene>
    <name evidence="1" type="ordered locus">PB2503_05912</name>
</gene>
<dbReference type="Proteomes" id="UP000001302">
    <property type="component" value="Chromosome"/>
</dbReference>
<dbReference type="eggNOG" id="COG2253">
    <property type="taxonomic scope" value="Bacteria"/>
</dbReference>
<protein>
    <recommendedName>
        <fullName evidence="3">Nucleotidyl transferase AbiEii/AbiGii toxin family protein</fullName>
    </recommendedName>
</protein>
<dbReference type="InterPro" id="IPR014942">
    <property type="entry name" value="AbiEii"/>
</dbReference>
<dbReference type="Pfam" id="PF08843">
    <property type="entry name" value="AbiEii"/>
    <property type="match status" value="1"/>
</dbReference>
<dbReference type="Gene3D" id="3.10.450.620">
    <property type="entry name" value="JHP933, nucleotidyltransferase-like core domain"/>
    <property type="match status" value="1"/>
</dbReference>
<reference evidence="2" key="1">
    <citation type="submission" date="2010-08" db="EMBL/GenBank/DDBJ databases">
        <title>Genome sequence of Parvularcula bermudensis HTCC2503.</title>
        <authorList>
            <person name="Kang D.-M."/>
            <person name="Oh H.-M."/>
            <person name="Cho J.-C."/>
        </authorList>
    </citation>
    <scope>NUCLEOTIDE SEQUENCE [LARGE SCALE GENOMIC DNA]</scope>
    <source>
        <strain evidence="2">ATCC BAA-594 / HTCC2503 / KCTC 12087</strain>
    </source>
</reference>
<organism evidence="1 2">
    <name type="scientific">Parvularcula bermudensis (strain ATCC BAA-594 / HTCC2503 / KCTC 12087)</name>
    <dbReference type="NCBI Taxonomy" id="314260"/>
    <lineage>
        <taxon>Bacteria</taxon>
        <taxon>Pseudomonadati</taxon>
        <taxon>Pseudomonadota</taxon>
        <taxon>Alphaproteobacteria</taxon>
        <taxon>Parvularculales</taxon>
        <taxon>Parvularculaceae</taxon>
        <taxon>Parvularcula</taxon>
    </lineage>
</organism>
<evidence type="ECO:0000313" key="2">
    <source>
        <dbReference type="Proteomes" id="UP000001302"/>
    </source>
</evidence>
<keyword evidence="2" id="KW-1185">Reference proteome</keyword>
<sequence>MMNPAFEQVIAADDETRLGLYTTTAQRLGTTPQNVEKDFWVCWTLDALFNGLADRPRLLFKGGTSLSKGFGLIKRFSEDIDVTVFRDDLGEAVSITELEALSGKKRGKALDAIKAACEAYINGPCLAGLSAITGETAKRNGLSTEQLRIEPDPEDSQALYVRYPTATPEDAPEDAYVGKAVKIESGAKSALDPNSDRVIRPYLENDIPDIDLGVGNVTTVDPERTFWDKVVILHGLRRWFDNRGELKGNGQRVSRHYYDLHQLLASDTGQRALKDRELGADCVAHARMFFNRPAFDLATATPPTFSLRPEGKMLDDLSRDYRAMSGMIFGEAPAFEEIIDDIIELETALNAPTEGAEESDGQEHG</sequence>
<accession>E0TH13</accession>
<evidence type="ECO:0008006" key="3">
    <source>
        <dbReference type="Google" id="ProtNLM"/>
    </source>
</evidence>
<reference evidence="1 2" key="2">
    <citation type="journal article" date="2011" name="J. Bacteriol.">
        <title>Complete genome sequence of strain HTCC2503T of Parvularcula bermudensis, the type species of the order "Parvularculales" in the class Alphaproteobacteria.</title>
        <authorList>
            <person name="Oh H.M."/>
            <person name="Kang I."/>
            <person name="Vergin K.L."/>
            <person name="Kang D."/>
            <person name="Rhee K.H."/>
            <person name="Giovannoni S.J."/>
            <person name="Cho J.C."/>
        </authorList>
    </citation>
    <scope>NUCLEOTIDE SEQUENCE [LARGE SCALE GENOMIC DNA]</scope>
    <source>
        <strain evidence="2">ATCC BAA-594 / HTCC2503 / KCTC 12087</strain>
    </source>
</reference>
<dbReference type="AlphaFoldDB" id="E0TH13"/>
<dbReference type="STRING" id="314260.PB2503_05912"/>
<dbReference type="EMBL" id="CP002156">
    <property type="protein sequence ID" value="ADM09253.1"/>
    <property type="molecule type" value="Genomic_DNA"/>
</dbReference>
<name>E0TH13_PARBH</name>
<dbReference type="HOGENOM" id="CLU_066201_0_0_5"/>
<dbReference type="KEGG" id="pbr:PB2503_05912"/>